<evidence type="ECO:0000313" key="6">
    <source>
        <dbReference type="Proteomes" id="UP000199488"/>
    </source>
</evidence>
<dbReference type="InterPro" id="IPR000524">
    <property type="entry name" value="Tscrpt_reg_HTH_GntR"/>
</dbReference>
<dbReference type="Pfam" id="PF00392">
    <property type="entry name" value="GntR"/>
    <property type="match status" value="1"/>
</dbReference>
<name>A0A1H2T3B0_9BACI</name>
<dbReference type="InterPro" id="IPR000485">
    <property type="entry name" value="AsnC-type_HTH_dom"/>
</dbReference>
<protein>
    <submittedName>
        <fullName evidence="5">Transcriptional regulator, GntR family</fullName>
    </submittedName>
</protein>
<dbReference type="InterPro" id="IPR008920">
    <property type="entry name" value="TF_FadR/GntR_C"/>
</dbReference>
<dbReference type="EMBL" id="FNNC01000002">
    <property type="protein sequence ID" value="SDW37744.1"/>
    <property type="molecule type" value="Genomic_DNA"/>
</dbReference>
<keyword evidence="2" id="KW-0238">DNA-binding</keyword>
<dbReference type="STRING" id="1122204.SAMN05421781_1200"/>
<dbReference type="SMART" id="SM00895">
    <property type="entry name" value="FCD"/>
    <property type="match status" value="1"/>
</dbReference>
<sequence>MNQQHSASDTAYEKIRDAIFEEKYERGEKLTEVKLAEELGVSRTPVRDAMRKLEEEGLIKDKRVINPTIKDLMNTFDVRMLLEGFAVRQAARYMGPDRIEGLQRCVETGKQGTTEEIMEANKEFHDIIVRASNNDVLIDTIERMQSVIFLFRRTVVYHQRPRLIEEHEAILEAIQNHEEDQAESLMKSHLKKDLDFSIHSW</sequence>
<organism evidence="5 6">
    <name type="scientific">Marinococcus luteus</name>
    <dbReference type="NCBI Taxonomy" id="1122204"/>
    <lineage>
        <taxon>Bacteria</taxon>
        <taxon>Bacillati</taxon>
        <taxon>Bacillota</taxon>
        <taxon>Bacilli</taxon>
        <taxon>Bacillales</taxon>
        <taxon>Bacillaceae</taxon>
        <taxon>Marinococcus</taxon>
    </lineage>
</organism>
<feature type="domain" description="HTH gntR-type" evidence="4">
    <location>
        <begin position="5"/>
        <end position="72"/>
    </location>
</feature>
<dbReference type="OrthoDB" id="114741at2"/>
<keyword evidence="3" id="KW-0804">Transcription</keyword>
<dbReference type="InterPro" id="IPR036388">
    <property type="entry name" value="WH-like_DNA-bd_sf"/>
</dbReference>
<dbReference type="CDD" id="cd07377">
    <property type="entry name" value="WHTH_GntR"/>
    <property type="match status" value="1"/>
</dbReference>
<dbReference type="PROSITE" id="PS50949">
    <property type="entry name" value="HTH_GNTR"/>
    <property type="match status" value="1"/>
</dbReference>
<dbReference type="PRINTS" id="PR00033">
    <property type="entry name" value="HTHASNC"/>
</dbReference>
<dbReference type="SUPFAM" id="SSF48008">
    <property type="entry name" value="GntR ligand-binding domain-like"/>
    <property type="match status" value="1"/>
</dbReference>
<dbReference type="GO" id="GO:0003700">
    <property type="term" value="F:DNA-binding transcription factor activity"/>
    <property type="evidence" value="ECO:0007669"/>
    <property type="project" value="InterPro"/>
</dbReference>
<dbReference type="SUPFAM" id="SSF46785">
    <property type="entry name" value="Winged helix' DNA-binding domain"/>
    <property type="match status" value="1"/>
</dbReference>
<dbReference type="InterPro" id="IPR036390">
    <property type="entry name" value="WH_DNA-bd_sf"/>
</dbReference>
<reference evidence="5 6" key="1">
    <citation type="submission" date="2016-10" db="EMBL/GenBank/DDBJ databases">
        <authorList>
            <person name="de Groot N.N."/>
        </authorList>
    </citation>
    <scope>NUCLEOTIDE SEQUENCE [LARGE SCALE GENOMIC DNA]</scope>
    <source>
        <strain evidence="5 6">DSM 23126</strain>
    </source>
</reference>
<dbReference type="AlphaFoldDB" id="A0A1H2T3B0"/>
<evidence type="ECO:0000256" key="3">
    <source>
        <dbReference type="ARBA" id="ARBA00023163"/>
    </source>
</evidence>
<dbReference type="RefSeq" id="WP_091612437.1">
    <property type="nucleotide sequence ID" value="NZ_FNNC01000002.1"/>
</dbReference>
<dbReference type="Gene3D" id="1.20.120.530">
    <property type="entry name" value="GntR ligand-binding domain-like"/>
    <property type="match status" value="1"/>
</dbReference>
<dbReference type="Pfam" id="PF07729">
    <property type="entry name" value="FCD"/>
    <property type="match status" value="1"/>
</dbReference>
<evidence type="ECO:0000259" key="4">
    <source>
        <dbReference type="PROSITE" id="PS50949"/>
    </source>
</evidence>
<dbReference type="InterPro" id="IPR011711">
    <property type="entry name" value="GntR_C"/>
</dbReference>
<evidence type="ECO:0000313" key="5">
    <source>
        <dbReference type="EMBL" id="SDW37744.1"/>
    </source>
</evidence>
<dbReference type="PANTHER" id="PTHR43537">
    <property type="entry name" value="TRANSCRIPTIONAL REGULATOR, GNTR FAMILY"/>
    <property type="match status" value="1"/>
</dbReference>
<dbReference type="PANTHER" id="PTHR43537:SF51">
    <property type="entry name" value="HTH-TYPE TRANSCRIPTIONAL REGULATOR LGOR-RELATED"/>
    <property type="match status" value="1"/>
</dbReference>
<gene>
    <name evidence="5" type="ORF">SAMN05421781_1200</name>
</gene>
<dbReference type="GO" id="GO:0043565">
    <property type="term" value="F:sequence-specific DNA binding"/>
    <property type="evidence" value="ECO:0007669"/>
    <property type="project" value="InterPro"/>
</dbReference>
<evidence type="ECO:0000256" key="2">
    <source>
        <dbReference type="ARBA" id="ARBA00023125"/>
    </source>
</evidence>
<dbReference type="Gene3D" id="1.10.10.10">
    <property type="entry name" value="Winged helix-like DNA-binding domain superfamily/Winged helix DNA-binding domain"/>
    <property type="match status" value="1"/>
</dbReference>
<keyword evidence="1" id="KW-0805">Transcription regulation</keyword>
<keyword evidence="6" id="KW-1185">Reference proteome</keyword>
<dbReference type="SMART" id="SM00345">
    <property type="entry name" value="HTH_GNTR"/>
    <property type="match status" value="1"/>
</dbReference>
<dbReference type="PRINTS" id="PR00035">
    <property type="entry name" value="HTHGNTR"/>
</dbReference>
<accession>A0A1H2T3B0</accession>
<dbReference type="Proteomes" id="UP000199488">
    <property type="component" value="Unassembled WGS sequence"/>
</dbReference>
<evidence type="ECO:0000256" key="1">
    <source>
        <dbReference type="ARBA" id="ARBA00023015"/>
    </source>
</evidence>
<proteinExistence type="predicted"/>